<gene>
    <name evidence="2" type="ORF">FSW04_14075</name>
</gene>
<evidence type="ECO:0000313" key="2">
    <source>
        <dbReference type="EMBL" id="QEC48587.1"/>
    </source>
</evidence>
<feature type="compositionally biased region" description="Basic residues" evidence="1">
    <location>
        <begin position="60"/>
        <end position="70"/>
    </location>
</feature>
<dbReference type="AlphaFoldDB" id="A0A5B8U6H0"/>
<reference evidence="2 3" key="1">
    <citation type="journal article" date="2018" name="J. Microbiol.">
        <title>Baekduia soli gen. nov., sp. nov., a novel bacterium isolated from the soil of Baekdu Mountain and proposal of a novel family name, Baekduiaceae fam. nov.</title>
        <authorList>
            <person name="An D.S."/>
            <person name="Siddiqi M.Z."/>
            <person name="Kim K.H."/>
            <person name="Yu H.S."/>
            <person name="Im W.T."/>
        </authorList>
    </citation>
    <scope>NUCLEOTIDE SEQUENCE [LARGE SCALE GENOMIC DNA]</scope>
    <source>
        <strain evidence="2 3">BR7-21</strain>
    </source>
</reference>
<organism evidence="2 3">
    <name type="scientific">Baekduia soli</name>
    <dbReference type="NCBI Taxonomy" id="496014"/>
    <lineage>
        <taxon>Bacteria</taxon>
        <taxon>Bacillati</taxon>
        <taxon>Actinomycetota</taxon>
        <taxon>Thermoleophilia</taxon>
        <taxon>Solirubrobacterales</taxon>
        <taxon>Baekduiaceae</taxon>
        <taxon>Baekduia</taxon>
    </lineage>
</organism>
<keyword evidence="3" id="KW-1185">Reference proteome</keyword>
<dbReference type="KEGG" id="bsol:FSW04_14075"/>
<evidence type="ECO:0000313" key="3">
    <source>
        <dbReference type="Proteomes" id="UP000321805"/>
    </source>
</evidence>
<dbReference type="EMBL" id="CP042430">
    <property type="protein sequence ID" value="QEC48587.1"/>
    <property type="molecule type" value="Genomic_DNA"/>
</dbReference>
<sequence>MNTDRCPVKGCSARVRPYPEDVYLLTSSTPHIQTWHCEQGHQLVRYANGPWESTGTAPTRRTRILRPRDD</sequence>
<dbReference type="RefSeq" id="WP_146920293.1">
    <property type="nucleotide sequence ID" value="NZ_CP042430.1"/>
</dbReference>
<name>A0A5B8U6H0_9ACTN</name>
<proteinExistence type="predicted"/>
<dbReference type="Proteomes" id="UP000321805">
    <property type="component" value="Chromosome"/>
</dbReference>
<accession>A0A5B8U6H0</accession>
<evidence type="ECO:0000256" key="1">
    <source>
        <dbReference type="SAM" id="MobiDB-lite"/>
    </source>
</evidence>
<feature type="region of interest" description="Disordered" evidence="1">
    <location>
        <begin position="48"/>
        <end position="70"/>
    </location>
</feature>
<protein>
    <submittedName>
        <fullName evidence="2">Uncharacterized protein</fullName>
    </submittedName>
</protein>